<organism evidence="6 7">
    <name type="scientific">Butyrivibrio proteoclasticus (strain ATCC 51982 / DSM 14932 / B316)</name>
    <name type="common">Clostridium proteoclasticum</name>
    <dbReference type="NCBI Taxonomy" id="515622"/>
    <lineage>
        <taxon>Bacteria</taxon>
        <taxon>Bacillati</taxon>
        <taxon>Bacillota</taxon>
        <taxon>Clostridia</taxon>
        <taxon>Lachnospirales</taxon>
        <taxon>Lachnospiraceae</taxon>
        <taxon>Butyrivibrio</taxon>
    </lineage>
</organism>
<dbReference type="Pfam" id="PF09685">
    <property type="entry name" value="MamF_MmsF"/>
    <property type="match status" value="1"/>
</dbReference>
<evidence type="ECO:0008006" key="8">
    <source>
        <dbReference type="Google" id="ProtNLM"/>
    </source>
</evidence>
<proteinExistence type="predicted"/>
<gene>
    <name evidence="6" type="ordered locus">bpr_I0119</name>
</gene>
<dbReference type="STRING" id="515622.bpr_I0119"/>
<dbReference type="EMBL" id="CP001810">
    <property type="protein sequence ID" value="ADL32870.1"/>
    <property type="molecule type" value="Genomic_DNA"/>
</dbReference>
<dbReference type="InterPro" id="IPR019109">
    <property type="entry name" value="MamF_MmsF"/>
</dbReference>
<feature type="transmembrane region" description="Helical" evidence="5">
    <location>
        <begin position="12"/>
        <end position="32"/>
    </location>
</feature>
<keyword evidence="7" id="KW-1185">Reference proteome</keyword>
<evidence type="ECO:0000256" key="5">
    <source>
        <dbReference type="SAM" id="Phobius"/>
    </source>
</evidence>
<dbReference type="AlphaFoldDB" id="E0RUI0"/>
<dbReference type="KEGG" id="bpb:bpr_I0119"/>
<evidence type="ECO:0000313" key="7">
    <source>
        <dbReference type="Proteomes" id="UP000001299"/>
    </source>
</evidence>
<reference evidence="6 7" key="1">
    <citation type="journal article" date="2010" name="PLoS ONE">
        <title>The glycobiome of the rumen bacterium Butyrivibrio proteoclasticus B316(T) highlights adaptation to a polysaccharide-rich environment.</title>
        <authorList>
            <person name="Kelly W.J."/>
            <person name="Leahy S.C."/>
            <person name="Altermann E."/>
            <person name="Yeoman C.J."/>
            <person name="Dunne J.C."/>
            <person name="Kong Z."/>
            <person name="Pacheco D.M."/>
            <person name="Li D."/>
            <person name="Noel S.J."/>
            <person name="Moon C.D."/>
            <person name="Cookson A.L."/>
            <person name="Attwood G.T."/>
        </authorList>
    </citation>
    <scope>NUCLEOTIDE SEQUENCE [LARGE SCALE GENOMIC DNA]</scope>
    <source>
        <strain evidence="7">ATCC 51982 / DSM 14932 / B316</strain>
    </source>
</reference>
<feature type="transmembrane region" description="Helical" evidence="5">
    <location>
        <begin position="68"/>
        <end position="92"/>
    </location>
</feature>
<evidence type="ECO:0000256" key="1">
    <source>
        <dbReference type="ARBA" id="ARBA00004141"/>
    </source>
</evidence>
<keyword evidence="3 5" id="KW-1133">Transmembrane helix</keyword>
<dbReference type="eggNOG" id="COG4818">
    <property type="taxonomic scope" value="Bacteria"/>
</dbReference>
<protein>
    <recommendedName>
        <fullName evidence="8">DUF4870 domain-containing protein</fullName>
    </recommendedName>
</protein>
<keyword evidence="4 5" id="KW-0472">Membrane</keyword>
<dbReference type="Proteomes" id="UP000001299">
    <property type="component" value="Chromosome 1"/>
</dbReference>
<accession>E0RUI0</accession>
<evidence type="ECO:0000256" key="2">
    <source>
        <dbReference type="ARBA" id="ARBA00022692"/>
    </source>
</evidence>
<evidence type="ECO:0000313" key="6">
    <source>
        <dbReference type="EMBL" id="ADL32870.1"/>
    </source>
</evidence>
<comment type="subcellular location">
    <subcellularLocation>
        <location evidence="1">Membrane</location>
        <topology evidence="1">Multi-pass membrane protein</topology>
    </subcellularLocation>
</comment>
<evidence type="ECO:0000256" key="3">
    <source>
        <dbReference type="ARBA" id="ARBA00022989"/>
    </source>
</evidence>
<keyword evidence="2 5" id="KW-0812">Transmembrane</keyword>
<evidence type="ECO:0000256" key="4">
    <source>
        <dbReference type="ARBA" id="ARBA00023136"/>
    </source>
</evidence>
<sequence>MEGIKMKSNTSTKLFAALSYITWIGWIISFIFRDKDDEVVKFHLNQALALKLLNLVIGAVYKIAGSLIITRLCGLAAIAVFVCMVIGIIRAINLSTEKIPLVGDLSLIK</sequence>
<dbReference type="HOGENOM" id="CLU_095018_2_1_9"/>
<name>E0RUI0_BUTPB</name>